<organism evidence="11 12">
    <name type="scientific">Halochromatium glycolicum</name>
    <dbReference type="NCBI Taxonomy" id="85075"/>
    <lineage>
        <taxon>Bacteria</taxon>
        <taxon>Pseudomonadati</taxon>
        <taxon>Pseudomonadota</taxon>
        <taxon>Gammaproteobacteria</taxon>
        <taxon>Chromatiales</taxon>
        <taxon>Chromatiaceae</taxon>
        <taxon>Halochromatium</taxon>
    </lineage>
</organism>
<dbReference type="EC" id="7.2.2.12" evidence="7"/>
<keyword evidence="9" id="KW-0067">ATP-binding</keyword>
<dbReference type="SFLD" id="SFLDS00003">
    <property type="entry name" value="Haloacid_Dehalogenase"/>
    <property type="match status" value="1"/>
</dbReference>
<dbReference type="PROSITE" id="PS00154">
    <property type="entry name" value="ATPASE_E1_E2"/>
    <property type="match status" value="1"/>
</dbReference>
<dbReference type="PRINTS" id="PR00119">
    <property type="entry name" value="CATATPASE"/>
</dbReference>
<comment type="caution">
    <text evidence="11">The sequence shown here is derived from an EMBL/GenBank/DDBJ whole genome shotgun (WGS) entry which is preliminary data.</text>
</comment>
<dbReference type="PROSITE" id="PS01229">
    <property type="entry name" value="COF_2"/>
    <property type="match status" value="1"/>
</dbReference>
<dbReference type="GO" id="GO:0016887">
    <property type="term" value="F:ATP hydrolysis activity"/>
    <property type="evidence" value="ECO:0007669"/>
    <property type="project" value="InterPro"/>
</dbReference>
<dbReference type="EMBL" id="NRSJ01000075">
    <property type="protein sequence ID" value="MBK1707263.1"/>
    <property type="molecule type" value="Genomic_DNA"/>
</dbReference>
<dbReference type="Gene3D" id="2.70.150.10">
    <property type="entry name" value="Calcium-transporting ATPase, cytoplasmic transduction domain A"/>
    <property type="match status" value="1"/>
</dbReference>
<dbReference type="PANTHER" id="PTHR48085">
    <property type="entry name" value="CADMIUM/ZINC-TRANSPORTING ATPASE HMA2-RELATED"/>
    <property type="match status" value="1"/>
</dbReference>
<dbReference type="GO" id="GO:0005524">
    <property type="term" value="F:ATP binding"/>
    <property type="evidence" value="ECO:0007669"/>
    <property type="project" value="UniProtKB-UniRule"/>
</dbReference>
<dbReference type="InterPro" id="IPR027256">
    <property type="entry name" value="P-typ_ATPase_IB"/>
</dbReference>
<dbReference type="RefSeq" id="WP_200348743.1">
    <property type="nucleotide sequence ID" value="NZ_NRSJ01000075.1"/>
</dbReference>
<keyword evidence="6" id="KW-0472">Membrane</keyword>
<dbReference type="SFLD" id="SFLDG00002">
    <property type="entry name" value="C1.7:_P-type_atpase_like"/>
    <property type="match status" value="1"/>
</dbReference>
<keyword evidence="9" id="KW-1003">Cell membrane</keyword>
<dbReference type="Pfam" id="PF00122">
    <property type="entry name" value="E1-E2_ATPase"/>
    <property type="match status" value="1"/>
</dbReference>
<keyword evidence="4" id="KW-1278">Translocase</keyword>
<dbReference type="SFLD" id="SFLDF00027">
    <property type="entry name" value="p-type_atpase"/>
    <property type="match status" value="1"/>
</dbReference>
<dbReference type="NCBIfam" id="TIGR01525">
    <property type="entry name" value="ATPase-IB_hvy"/>
    <property type="match status" value="1"/>
</dbReference>
<dbReference type="Gene3D" id="3.40.50.1000">
    <property type="entry name" value="HAD superfamily/HAD-like"/>
    <property type="match status" value="1"/>
</dbReference>
<dbReference type="AlphaFoldDB" id="A0AAJ0U8Q4"/>
<reference evidence="11" key="2">
    <citation type="journal article" date="2020" name="Microorganisms">
        <title>Osmotic Adaptation and Compatible Solute Biosynthesis of Phototrophic Bacteria as Revealed from Genome Analyses.</title>
        <authorList>
            <person name="Imhoff J.F."/>
            <person name="Rahn T."/>
            <person name="Kunzel S."/>
            <person name="Keller A."/>
            <person name="Neulinger S.C."/>
        </authorList>
    </citation>
    <scope>NUCLEOTIDE SEQUENCE</scope>
    <source>
        <strain evidence="11">DSM 11080</strain>
    </source>
</reference>
<protein>
    <recommendedName>
        <fullName evidence="7">P-type Zn(2+) transporter</fullName>
        <ecNumber evidence="7">7.2.2.12</ecNumber>
    </recommendedName>
</protein>
<dbReference type="Proteomes" id="UP001296776">
    <property type="component" value="Unassembled WGS sequence"/>
</dbReference>
<evidence type="ECO:0000256" key="3">
    <source>
        <dbReference type="ARBA" id="ARBA00022692"/>
    </source>
</evidence>
<keyword evidence="12" id="KW-1185">Reference proteome</keyword>
<evidence type="ECO:0000256" key="4">
    <source>
        <dbReference type="ARBA" id="ARBA00022967"/>
    </source>
</evidence>
<keyword evidence="3" id="KW-0812">Transmembrane</keyword>
<proteinExistence type="inferred from homology"/>
<sequence length="733" mass="77332">MRPELCRPVARPIFRVVHEQPGRLRLRGRALAHPCLDLAYLQALLEALPGVDAARINPQAHSLIIRFDGSAGTRRRLLELLADLPADAYRPDAVREQAPDPFRVVVSAMLAIATPLLPLPARRLVSWALALPTLGKGLDTLVSDGLRIEVLDASAKLLSLLRGDYFTANAIGALLDLGEYVEATSEQHSTDLLKRLLTPQTETVWIERAGVETKAALAEVAPGDILICGPGELIPIDGCVHSGEAAVNQASLTGESLPVPVAPGSPVLSGSVIHEGHLRIRVEQIGAETSMARVNRFLETALRTHSKGEVRSTQLADRLVPLTFLTGLGVFALTRDLSRAASVLTVDYSCAIKLSNPVAVRANIFAASRAGVLFKGAQALENLDQVDTLVFDKTGTLTTGAMQVADLIPFHGLDEPGLLALAAGAEEHYEHPVARAVVAEAAARELALPAISQVDFVVAHGVSAYVDDQRVLVGSRHFLEEDEGIDCTSADGHADALHAQGKSLLYVARGGQLVGLIALIDRIRPEAEQALAALKTLGIQRTVVLTGDHRDAGRALARALPGIDEVCWELKPEEKAKTVQALREQGQRVAFLGDGVNDAPALISADVGIGMPQAADLAREAAQVLLLREDLQGLVAAMAIARHTQRVLRRCAQASIGINSATMALAVAGVLPPVVAASLHNGSTIGILSYAALDGRKEWSSTPLASAAAALAPLSAGDATAPPRAEADDADIT</sequence>
<dbReference type="GO" id="GO:0046872">
    <property type="term" value="F:metal ion binding"/>
    <property type="evidence" value="ECO:0007669"/>
    <property type="project" value="UniProtKB-KW"/>
</dbReference>
<evidence type="ECO:0000256" key="9">
    <source>
        <dbReference type="RuleBase" id="RU362081"/>
    </source>
</evidence>
<keyword evidence="9" id="KW-0547">Nucleotide-binding</keyword>
<comment type="catalytic activity">
    <reaction evidence="8">
        <text>Zn(2+)(in) + ATP + H2O = Zn(2+)(out) + ADP + phosphate + H(+)</text>
        <dbReference type="Rhea" id="RHEA:20621"/>
        <dbReference type="ChEBI" id="CHEBI:15377"/>
        <dbReference type="ChEBI" id="CHEBI:15378"/>
        <dbReference type="ChEBI" id="CHEBI:29105"/>
        <dbReference type="ChEBI" id="CHEBI:30616"/>
        <dbReference type="ChEBI" id="CHEBI:43474"/>
        <dbReference type="ChEBI" id="CHEBI:456216"/>
        <dbReference type="EC" id="7.2.2.12"/>
    </reaction>
</comment>
<dbReference type="GO" id="GO:0016463">
    <property type="term" value="F:P-type zinc transporter activity"/>
    <property type="evidence" value="ECO:0007669"/>
    <property type="project" value="UniProtKB-EC"/>
</dbReference>
<dbReference type="NCBIfam" id="TIGR01494">
    <property type="entry name" value="ATPase_P-type"/>
    <property type="match status" value="1"/>
</dbReference>
<keyword evidence="9" id="KW-0479">Metal-binding</keyword>
<evidence type="ECO:0000256" key="1">
    <source>
        <dbReference type="ARBA" id="ARBA00004370"/>
    </source>
</evidence>
<evidence type="ECO:0000313" key="11">
    <source>
        <dbReference type="EMBL" id="MBK1707263.1"/>
    </source>
</evidence>
<accession>A0AAJ0U8Q4</accession>
<dbReference type="SUPFAM" id="SSF81653">
    <property type="entry name" value="Calcium ATPase, transduction domain A"/>
    <property type="match status" value="1"/>
</dbReference>
<evidence type="ECO:0000256" key="2">
    <source>
        <dbReference type="ARBA" id="ARBA00006024"/>
    </source>
</evidence>
<dbReference type="Gene3D" id="3.40.1110.10">
    <property type="entry name" value="Calcium-transporting ATPase, cytoplasmic domain N"/>
    <property type="match status" value="1"/>
</dbReference>
<evidence type="ECO:0000256" key="7">
    <source>
        <dbReference type="ARBA" id="ARBA00039097"/>
    </source>
</evidence>
<comment type="similarity">
    <text evidence="2 9">Belongs to the cation transport ATPase (P-type) (TC 3.A.3) family. Type IB subfamily.</text>
</comment>
<evidence type="ECO:0000256" key="6">
    <source>
        <dbReference type="ARBA" id="ARBA00023136"/>
    </source>
</evidence>
<reference evidence="11" key="1">
    <citation type="submission" date="2017-08" db="EMBL/GenBank/DDBJ databases">
        <authorList>
            <person name="Imhoff J.F."/>
            <person name="Rahn T."/>
            <person name="Kuenzel S."/>
            <person name="Neulinger S.C."/>
        </authorList>
    </citation>
    <scope>NUCLEOTIDE SEQUENCE</scope>
    <source>
        <strain evidence="11">DSM 11080</strain>
    </source>
</reference>
<dbReference type="InterPro" id="IPR001757">
    <property type="entry name" value="P_typ_ATPase"/>
</dbReference>
<gene>
    <name evidence="11" type="ORF">CKO40_22700</name>
</gene>
<feature type="domain" description="P-type ATPase A" evidence="10">
    <location>
        <begin position="201"/>
        <end position="298"/>
    </location>
</feature>
<evidence type="ECO:0000256" key="5">
    <source>
        <dbReference type="ARBA" id="ARBA00022989"/>
    </source>
</evidence>
<name>A0AAJ0U8Q4_9GAMM</name>
<dbReference type="PANTHER" id="PTHR48085:SF5">
    <property type="entry name" value="CADMIUM_ZINC-TRANSPORTING ATPASE HMA4-RELATED"/>
    <property type="match status" value="1"/>
</dbReference>
<dbReference type="InterPro" id="IPR059000">
    <property type="entry name" value="ATPase_P-type_domA"/>
</dbReference>
<evidence type="ECO:0000256" key="8">
    <source>
        <dbReference type="ARBA" id="ARBA00047308"/>
    </source>
</evidence>
<evidence type="ECO:0000313" key="12">
    <source>
        <dbReference type="Proteomes" id="UP001296776"/>
    </source>
</evidence>
<dbReference type="InterPro" id="IPR051014">
    <property type="entry name" value="Cation_Transport_ATPase_IB"/>
</dbReference>
<comment type="subcellular location">
    <subcellularLocation>
        <location evidence="9">Cell membrane</location>
    </subcellularLocation>
    <subcellularLocation>
        <location evidence="1">Membrane</location>
    </subcellularLocation>
</comment>
<dbReference type="SUPFAM" id="SSF56784">
    <property type="entry name" value="HAD-like"/>
    <property type="match status" value="1"/>
</dbReference>
<dbReference type="Pfam" id="PF00702">
    <property type="entry name" value="Hydrolase"/>
    <property type="match status" value="1"/>
</dbReference>
<dbReference type="InterPro" id="IPR023214">
    <property type="entry name" value="HAD_sf"/>
</dbReference>
<dbReference type="GO" id="GO:0005886">
    <property type="term" value="C:plasma membrane"/>
    <property type="evidence" value="ECO:0007669"/>
    <property type="project" value="UniProtKB-SubCell"/>
</dbReference>
<dbReference type="InterPro" id="IPR008250">
    <property type="entry name" value="ATPase_P-typ_transduc_dom_A_sf"/>
</dbReference>
<keyword evidence="5" id="KW-1133">Transmembrane helix</keyword>
<evidence type="ECO:0000259" key="10">
    <source>
        <dbReference type="Pfam" id="PF00122"/>
    </source>
</evidence>
<dbReference type="InterPro" id="IPR018303">
    <property type="entry name" value="ATPase_P-typ_P_site"/>
</dbReference>
<dbReference type="InterPro" id="IPR036412">
    <property type="entry name" value="HAD-like_sf"/>
</dbReference>
<dbReference type="InterPro" id="IPR044492">
    <property type="entry name" value="P_typ_ATPase_HD_dom"/>
</dbReference>
<dbReference type="InterPro" id="IPR023299">
    <property type="entry name" value="ATPase_P-typ_cyto_dom_N"/>
</dbReference>